<dbReference type="EMBL" id="JAAAWN010000030">
    <property type="protein sequence ID" value="NDV92874.1"/>
    <property type="molecule type" value="Genomic_DNA"/>
</dbReference>
<organism evidence="2 3">
    <name type="scientific">Alteromonas profundi</name>
    <dbReference type="NCBI Taxonomy" id="2696062"/>
    <lineage>
        <taxon>Bacteria</taxon>
        <taxon>Pseudomonadati</taxon>
        <taxon>Pseudomonadota</taxon>
        <taxon>Gammaproteobacteria</taxon>
        <taxon>Alteromonadales</taxon>
        <taxon>Alteromonadaceae</taxon>
        <taxon>Alteromonas/Salinimonas group</taxon>
        <taxon>Alteromonas</taxon>
    </lineage>
</organism>
<proteinExistence type="predicted"/>
<evidence type="ECO:0000313" key="2">
    <source>
        <dbReference type="EMBL" id="NDV92874.1"/>
    </source>
</evidence>
<dbReference type="Gene3D" id="3.40.50.300">
    <property type="entry name" value="P-loop containing nucleotide triphosphate hydrolases"/>
    <property type="match status" value="1"/>
</dbReference>
<gene>
    <name evidence="2" type="ORF">GTH32_17035</name>
</gene>
<dbReference type="Pfam" id="PF13304">
    <property type="entry name" value="AAA_21"/>
    <property type="match status" value="1"/>
</dbReference>
<feature type="domain" description="ATPase AAA-type core" evidence="1">
    <location>
        <begin position="287"/>
        <end position="363"/>
    </location>
</feature>
<dbReference type="InterPro" id="IPR027417">
    <property type="entry name" value="P-loop_NTPase"/>
</dbReference>
<sequence>MKKFSRDNFPITTFQHEHRRVPLTIPHESNYSENTYTVIVGKNGVGKSRLLSNMVRDYVVTERLSQNESLIEFDSNDIGGGRIIAVSTSPFDKFMLPPKSRTKEYVIKTNYRYVGMRSGGMNSISSISLISSATEGVLERFLKNDSYDRLNDVFHTLGFTPRVRLIFKSIFNSTASTRNIQLSSFENNQTDFDWLMDFNIRLSAKVIDILKEINESEARRIRAAVENLHYHFIDGKSLSVDIDFSHGNEFSVNNEKFHNFEILESFKILLNYDLIRLMDMKLHKVEYGDMSLRRASSGEQCMLVMILGIAGHINDSSLIFIDEPEISLHPKWQEDFMPLLIKTFSQFRKCQFFIATHSPQIVSQLDGNNCFVTSLSNNEIFPSSYFYERSSDFQLAEIFDAPGSRNEYVTRLAFSLLSKLKKTKTVGLKEIQEMKKLVSLREEIDRDDPTYELVESVEEIVNHYASHQ</sequence>
<name>A0A7X5LP06_9ALTE</name>
<dbReference type="PANTHER" id="PTHR43581">
    <property type="entry name" value="ATP/GTP PHOSPHATASE"/>
    <property type="match status" value="1"/>
</dbReference>
<evidence type="ECO:0000313" key="3">
    <source>
        <dbReference type="Proteomes" id="UP000470213"/>
    </source>
</evidence>
<reference evidence="2 3" key="1">
    <citation type="submission" date="2020-01" db="EMBL/GenBank/DDBJ databases">
        <authorList>
            <person name="Chen J."/>
            <person name="Zhu S."/>
            <person name="Yang J."/>
        </authorList>
    </citation>
    <scope>NUCLEOTIDE SEQUENCE [LARGE SCALE GENOMIC DNA]</scope>
    <source>
        <strain evidence="2 3">345S023</strain>
    </source>
</reference>
<dbReference type="SUPFAM" id="SSF52540">
    <property type="entry name" value="P-loop containing nucleoside triphosphate hydrolases"/>
    <property type="match status" value="1"/>
</dbReference>
<comment type="caution">
    <text evidence="2">The sequence shown here is derived from an EMBL/GenBank/DDBJ whole genome shotgun (WGS) entry which is preliminary data.</text>
</comment>
<dbReference type="Proteomes" id="UP000470213">
    <property type="component" value="Unassembled WGS sequence"/>
</dbReference>
<dbReference type="AlphaFoldDB" id="A0A7X5LP06"/>
<dbReference type="RefSeq" id="WP_163088011.1">
    <property type="nucleotide sequence ID" value="NZ_JAAAWN010000030.1"/>
</dbReference>
<protein>
    <submittedName>
        <fullName evidence="2">AAA family ATPase</fullName>
    </submittedName>
</protein>
<accession>A0A7X5LP06</accession>
<dbReference type="InterPro" id="IPR051396">
    <property type="entry name" value="Bact_Antivir_Def_Nuclease"/>
</dbReference>
<dbReference type="InterPro" id="IPR003959">
    <property type="entry name" value="ATPase_AAA_core"/>
</dbReference>
<keyword evidence="3" id="KW-1185">Reference proteome</keyword>
<dbReference type="PANTHER" id="PTHR43581:SF2">
    <property type="entry name" value="EXCINUCLEASE ATPASE SUBUNIT"/>
    <property type="match status" value="1"/>
</dbReference>
<evidence type="ECO:0000259" key="1">
    <source>
        <dbReference type="Pfam" id="PF13304"/>
    </source>
</evidence>